<feature type="domain" description="Thioesterase" evidence="24">
    <location>
        <begin position="198"/>
        <end position="278"/>
    </location>
</feature>
<comment type="catalytic activity">
    <reaction evidence="15">
        <text>dodecanoyl-CoA + H2O = dodecanoate + CoA + H(+)</text>
        <dbReference type="Rhea" id="RHEA:30135"/>
        <dbReference type="ChEBI" id="CHEBI:15377"/>
        <dbReference type="ChEBI" id="CHEBI:15378"/>
        <dbReference type="ChEBI" id="CHEBI:18262"/>
        <dbReference type="ChEBI" id="CHEBI:57287"/>
        <dbReference type="ChEBI" id="CHEBI:57375"/>
    </reaction>
    <physiologicalReaction direction="left-to-right" evidence="15">
        <dbReference type="Rhea" id="RHEA:30136"/>
    </physiologicalReaction>
</comment>
<dbReference type="InterPro" id="IPR006683">
    <property type="entry name" value="Thioestr_dom"/>
</dbReference>
<sequence length="295" mass="32060">MSKSKYFNTIQTLYKSYAKGNNFTSLTASGCRVVNVDEGRVKVEFEVTDNLTNTFGTLHGGATATLFDIVTTTAVLASEKQHPGVSVDLNVSYMSAGKLGETLEIDAEVIRRGRTLAFTRAELRRKSDLALLARTIMTKSTPSDGKDLTEAFRKYVSGPDSWQKTFMKYPSRCKVIEFAPGRAVYEFLVTEDTVNSVGTMHGGCTATLLDVCMANVLVDEKALSDVNSTQLGTTVDLTISYLNGAQLGDTVVIEAQSVKRGRALAFLTAEAYSKKTKKPIALAKQTLALLPKPKL</sequence>
<evidence type="ECO:0000256" key="3">
    <source>
        <dbReference type="ARBA" id="ARBA00004186"/>
    </source>
</evidence>
<comment type="similarity">
    <text evidence="5">Belongs to the thioesterase PaaI family.</text>
</comment>
<dbReference type="PROSITE" id="PS51257">
    <property type="entry name" value="PROKAR_LIPOPROTEIN"/>
    <property type="match status" value="1"/>
</dbReference>
<keyword evidence="25" id="KW-1185">Reference proteome</keyword>
<organism evidence="25 26">
    <name type="scientific">Panagrellus redivivus</name>
    <name type="common">Microworm</name>
    <dbReference type="NCBI Taxonomy" id="6233"/>
    <lineage>
        <taxon>Eukaryota</taxon>
        <taxon>Metazoa</taxon>
        <taxon>Ecdysozoa</taxon>
        <taxon>Nematoda</taxon>
        <taxon>Chromadorea</taxon>
        <taxon>Rhabditida</taxon>
        <taxon>Tylenchina</taxon>
        <taxon>Panagrolaimomorpha</taxon>
        <taxon>Panagrolaimoidea</taxon>
        <taxon>Panagrolaimidae</taxon>
        <taxon>Panagrellus</taxon>
    </lineage>
</organism>
<evidence type="ECO:0000256" key="9">
    <source>
        <dbReference type="ARBA" id="ARBA00023098"/>
    </source>
</evidence>
<name>A0A7E4UWJ4_PANRE</name>
<evidence type="ECO:0000256" key="14">
    <source>
        <dbReference type="ARBA" id="ARBA00047969"/>
    </source>
</evidence>
<dbReference type="GO" id="GO:0005739">
    <property type="term" value="C:mitochondrion"/>
    <property type="evidence" value="ECO:0007669"/>
    <property type="project" value="UniProtKB-SubCell"/>
</dbReference>
<evidence type="ECO:0000259" key="24">
    <source>
        <dbReference type="Pfam" id="PF03061"/>
    </source>
</evidence>
<protein>
    <recommendedName>
        <fullName evidence="20">Acyl-coenzyme A thioesterase 13</fullName>
    </recommendedName>
    <alternativeName>
        <fullName evidence="22">Hotdog-fold thioesterase superfamily member 2</fullName>
    </alternativeName>
    <alternativeName>
        <fullName evidence="21">Palmitoyl-CoA hydrolase</fullName>
    </alternativeName>
    <alternativeName>
        <fullName evidence="23">Thioesterase superfamily member 2</fullName>
    </alternativeName>
</protein>
<evidence type="ECO:0000313" key="25">
    <source>
        <dbReference type="Proteomes" id="UP000492821"/>
    </source>
</evidence>
<evidence type="ECO:0000256" key="5">
    <source>
        <dbReference type="ARBA" id="ARBA00008324"/>
    </source>
</evidence>
<reference evidence="26" key="2">
    <citation type="submission" date="2020-10" db="UniProtKB">
        <authorList>
            <consortium name="WormBaseParasite"/>
        </authorList>
    </citation>
    <scope>IDENTIFICATION</scope>
</reference>
<accession>A0A7E4UWJ4</accession>
<keyword evidence="10" id="KW-0496">Mitochondrion</keyword>
<dbReference type="AlphaFoldDB" id="A0A7E4UWJ4"/>
<evidence type="ECO:0000256" key="1">
    <source>
        <dbReference type="ARBA" id="ARBA00004123"/>
    </source>
</evidence>
<dbReference type="InterPro" id="IPR003736">
    <property type="entry name" value="PAAI_dom"/>
</dbReference>
<evidence type="ECO:0000256" key="20">
    <source>
        <dbReference type="ARBA" id="ARBA00067273"/>
    </source>
</evidence>
<comment type="catalytic activity">
    <reaction evidence="17">
        <text>a fatty acyl-CoA + H2O = a fatty acid + CoA + H(+)</text>
        <dbReference type="Rhea" id="RHEA:16781"/>
        <dbReference type="ChEBI" id="CHEBI:15377"/>
        <dbReference type="ChEBI" id="CHEBI:15378"/>
        <dbReference type="ChEBI" id="CHEBI:28868"/>
        <dbReference type="ChEBI" id="CHEBI:57287"/>
        <dbReference type="ChEBI" id="CHEBI:77636"/>
    </reaction>
    <physiologicalReaction direction="left-to-right" evidence="17">
        <dbReference type="Rhea" id="RHEA:16782"/>
    </physiologicalReaction>
</comment>
<keyword evidence="12" id="KW-0539">Nucleus</keyword>
<evidence type="ECO:0000256" key="11">
    <source>
        <dbReference type="ARBA" id="ARBA00023212"/>
    </source>
</evidence>
<dbReference type="CDD" id="cd03443">
    <property type="entry name" value="PaaI_thioesterase"/>
    <property type="match status" value="2"/>
</dbReference>
<evidence type="ECO:0000256" key="10">
    <source>
        <dbReference type="ARBA" id="ARBA00023128"/>
    </source>
</evidence>
<dbReference type="InterPro" id="IPR039298">
    <property type="entry name" value="ACOT13"/>
</dbReference>
<dbReference type="Gene3D" id="3.10.129.10">
    <property type="entry name" value="Hotdog Thioesterase"/>
    <property type="match status" value="2"/>
</dbReference>
<evidence type="ECO:0000256" key="6">
    <source>
        <dbReference type="ARBA" id="ARBA00022490"/>
    </source>
</evidence>
<reference evidence="25" key="1">
    <citation type="journal article" date="2013" name="Genetics">
        <title>The draft genome and transcriptome of Panagrellus redivivus are shaped by the harsh demands of a free-living lifestyle.</title>
        <authorList>
            <person name="Srinivasan J."/>
            <person name="Dillman A.R."/>
            <person name="Macchietto M.G."/>
            <person name="Heikkinen L."/>
            <person name="Lakso M."/>
            <person name="Fracchia K.M."/>
            <person name="Antoshechkin I."/>
            <person name="Mortazavi A."/>
            <person name="Wong G."/>
            <person name="Sternberg P.W."/>
        </authorList>
    </citation>
    <scope>NUCLEOTIDE SEQUENCE [LARGE SCALE GENOMIC DNA]</scope>
    <source>
        <strain evidence="25">MT8872</strain>
    </source>
</reference>
<evidence type="ECO:0000256" key="8">
    <source>
        <dbReference type="ARBA" id="ARBA00022990"/>
    </source>
</evidence>
<keyword evidence="7" id="KW-0378">Hydrolase</keyword>
<comment type="subcellular location">
    <subcellularLocation>
        <location evidence="3">Cytoplasm</location>
        <location evidence="3">Cytoskeleton</location>
        <location evidence="3">Spindle</location>
    </subcellularLocation>
    <subcellularLocation>
        <location evidence="4">Cytoplasm</location>
        <location evidence="4">Cytosol</location>
    </subcellularLocation>
    <subcellularLocation>
        <location evidence="2">Mitochondrion</location>
    </subcellularLocation>
    <subcellularLocation>
        <location evidence="1">Nucleus</location>
    </subcellularLocation>
</comment>
<dbReference type="GO" id="GO:0047617">
    <property type="term" value="F:fatty acyl-CoA hydrolase activity"/>
    <property type="evidence" value="ECO:0007669"/>
    <property type="project" value="InterPro"/>
</dbReference>
<evidence type="ECO:0000256" key="13">
    <source>
        <dbReference type="ARBA" id="ARBA00047588"/>
    </source>
</evidence>
<evidence type="ECO:0000256" key="18">
    <source>
        <dbReference type="ARBA" id="ARBA00058205"/>
    </source>
</evidence>
<evidence type="ECO:0000313" key="26">
    <source>
        <dbReference type="WBParaSite" id="Pan_g13682.t2"/>
    </source>
</evidence>
<evidence type="ECO:0000256" key="22">
    <source>
        <dbReference type="ARBA" id="ARBA00081533"/>
    </source>
</evidence>
<evidence type="ECO:0000256" key="7">
    <source>
        <dbReference type="ARBA" id="ARBA00022801"/>
    </source>
</evidence>
<dbReference type="PANTHER" id="PTHR21660:SF59">
    <property type="entry name" value="THIOESTERASE DOMAIN-CONTAINING PROTEIN"/>
    <property type="match status" value="1"/>
</dbReference>
<evidence type="ECO:0000256" key="19">
    <source>
        <dbReference type="ARBA" id="ARBA00064709"/>
    </source>
</evidence>
<dbReference type="GO" id="GO:0006629">
    <property type="term" value="P:lipid metabolic process"/>
    <property type="evidence" value="ECO:0007669"/>
    <property type="project" value="UniProtKB-KW"/>
</dbReference>
<proteinExistence type="inferred from homology"/>
<evidence type="ECO:0000256" key="4">
    <source>
        <dbReference type="ARBA" id="ARBA00004514"/>
    </source>
</evidence>
<dbReference type="GO" id="GO:0005829">
    <property type="term" value="C:cytosol"/>
    <property type="evidence" value="ECO:0007669"/>
    <property type="project" value="UniProtKB-SubCell"/>
</dbReference>
<comment type="subunit">
    <text evidence="19">Homotetramer. Interacts with PCTP.</text>
</comment>
<dbReference type="SUPFAM" id="SSF54637">
    <property type="entry name" value="Thioesterase/thiol ester dehydrase-isomerase"/>
    <property type="match status" value="2"/>
</dbReference>
<keyword evidence="8" id="KW-0007">Acetylation</keyword>
<dbReference type="NCBIfam" id="TIGR00369">
    <property type="entry name" value="unchar_dom_1"/>
    <property type="match status" value="2"/>
</dbReference>
<comment type="catalytic activity">
    <reaction evidence="14">
        <text>decanoyl-CoA + H2O = decanoate + CoA + H(+)</text>
        <dbReference type="Rhea" id="RHEA:40059"/>
        <dbReference type="ChEBI" id="CHEBI:15377"/>
        <dbReference type="ChEBI" id="CHEBI:15378"/>
        <dbReference type="ChEBI" id="CHEBI:27689"/>
        <dbReference type="ChEBI" id="CHEBI:57287"/>
        <dbReference type="ChEBI" id="CHEBI:61430"/>
    </reaction>
    <physiologicalReaction direction="left-to-right" evidence="14">
        <dbReference type="Rhea" id="RHEA:40060"/>
    </physiologicalReaction>
</comment>
<evidence type="ECO:0000256" key="2">
    <source>
        <dbReference type="ARBA" id="ARBA00004173"/>
    </source>
</evidence>
<dbReference type="Pfam" id="PF03061">
    <property type="entry name" value="4HBT"/>
    <property type="match status" value="2"/>
</dbReference>
<dbReference type="Proteomes" id="UP000492821">
    <property type="component" value="Unassembled WGS sequence"/>
</dbReference>
<dbReference type="GO" id="GO:0005819">
    <property type="term" value="C:spindle"/>
    <property type="evidence" value="ECO:0007669"/>
    <property type="project" value="UniProtKB-SubCell"/>
</dbReference>
<keyword evidence="11" id="KW-0206">Cytoskeleton</keyword>
<dbReference type="FunFam" id="3.10.129.10:FF:000021">
    <property type="entry name" value="Acyl-coenzyme A thioesterase 13"/>
    <property type="match status" value="1"/>
</dbReference>
<comment type="catalytic activity">
    <reaction evidence="13">
        <text>octanoyl-CoA + H2O = octanoate + CoA + H(+)</text>
        <dbReference type="Rhea" id="RHEA:30143"/>
        <dbReference type="ChEBI" id="CHEBI:15377"/>
        <dbReference type="ChEBI" id="CHEBI:15378"/>
        <dbReference type="ChEBI" id="CHEBI:25646"/>
        <dbReference type="ChEBI" id="CHEBI:57287"/>
        <dbReference type="ChEBI" id="CHEBI:57386"/>
    </reaction>
    <physiologicalReaction direction="left-to-right" evidence="13">
        <dbReference type="Rhea" id="RHEA:30144"/>
    </physiologicalReaction>
</comment>
<keyword evidence="9" id="KW-0443">Lipid metabolism</keyword>
<dbReference type="WBParaSite" id="Pan_g13682.t2">
    <property type="protein sequence ID" value="Pan_g13682.t2"/>
    <property type="gene ID" value="Pan_g13682"/>
</dbReference>
<evidence type="ECO:0000256" key="21">
    <source>
        <dbReference type="ARBA" id="ARBA00075657"/>
    </source>
</evidence>
<keyword evidence="6" id="KW-0963">Cytoplasm</keyword>
<evidence type="ECO:0000256" key="16">
    <source>
        <dbReference type="ARBA" id="ARBA00050199"/>
    </source>
</evidence>
<evidence type="ECO:0000256" key="17">
    <source>
        <dbReference type="ARBA" id="ARBA00052976"/>
    </source>
</evidence>
<feature type="domain" description="Thioesterase" evidence="24">
    <location>
        <begin position="55"/>
        <end position="128"/>
    </location>
</feature>
<dbReference type="GO" id="GO:0005634">
    <property type="term" value="C:nucleus"/>
    <property type="evidence" value="ECO:0007669"/>
    <property type="project" value="UniProtKB-SubCell"/>
</dbReference>
<dbReference type="PANTHER" id="PTHR21660">
    <property type="entry name" value="THIOESTERASE SUPERFAMILY MEMBER-RELATED"/>
    <property type="match status" value="1"/>
</dbReference>
<evidence type="ECO:0000256" key="12">
    <source>
        <dbReference type="ARBA" id="ARBA00023242"/>
    </source>
</evidence>
<comment type="catalytic activity">
    <reaction evidence="16">
        <text>hexanoyl-CoA + H2O = hexanoate + CoA + H(+)</text>
        <dbReference type="Rhea" id="RHEA:40115"/>
        <dbReference type="ChEBI" id="CHEBI:15377"/>
        <dbReference type="ChEBI" id="CHEBI:15378"/>
        <dbReference type="ChEBI" id="CHEBI:17120"/>
        <dbReference type="ChEBI" id="CHEBI:57287"/>
        <dbReference type="ChEBI" id="CHEBI:62620"/>
    </reaction>
    <physiologicalReaction direction="left-to-right" evidence="16">
        <dbReference type="Rhea" id="RHEA:40116"/>
    </physiologicalReaction>
</comment>
<evidence type="ECO:0000256" key="23">
    <source>
        <dbReference type="ARBA" id="ARBA00083956"/>
    </source>
</evidence>
<evidence type="ECO:0000256" key="15">
    <source>
        <dbReference type="ARBA" id="ARBA00048074"/>
    </source>
</evidence>
<comment type="function">
    <text evidence="18">Catalyzes the hydrolysis of acyl-CoAs into free fatty acids and coenzyme A (CoASH), regulating their respective intracellular levels. Has acyl-CoA thioesterase activity towards medium (C12) and long-chain (C18) fatty acyl-CoA substrates. Can also hydrolyze 3-hydroxyphenylacetyl-CoA and 3,4-dihydroxyphenylacetyl-CoA (in vitro). May play a role in controlling adaptive thermogenesis.</text>
</comment>
<dbReference type="InterPro" id="IPR029069">
    <property type="entry name" value="HotDog_dom_sf"/>
</dbReference>